<dbReference type="OrthoDB" id="421226at2759"/>
<protein>
    <submittedName>
        <fullName evidence="3">RNI-like protein</fullName>
    </submittedName>
</protein>
<feature type="compositionally biased region" description="Polar residues" evidence="1">
    <location>
        <begin position="113"/>
        <end position="122"/>
    </location>
</feature>
<dbReference type="GO" id="GO:0019005">
    <property type="term" value="C:SCF ubiquitin ligase complex"/>
    <property type="evidence" value="ECO:0007669"/>
    <property type="project" value="TreeGrafter"/>
</dbReference>
<dbReference type="InterPro" id="IPR001611">
    <property type="entry name" value="Leu-rich_rpt"/>
</dbReference>
<dbReference type="InterPro" id="IPR056451">
    <property type="entry name" value="Znf_Tbcl_Rhp7"/>
</dbReference>
<feature type="region of interest" description="Disordered" evidence="1">
    <location>
        <begin position="25"/>
        <end position="160"/>
    </location>
</feature>
<feature type="domain" description="DNA repair protein rhp7 treble clef" evidence="2">
    <location>
        <begin position="181"/>
        <end position="219"/>
    </location>
</feature>
<keyword evidence="4" id="KW-1185">Reference proteome</keyword>
<dbReference type="SMART" id="SM00367">
    <property type="entry name" value="LRR_CC"/>
    <property type="match status" value="4"/>
</dbReference>
<sequence>MSRANNVRGPTSALTEFLRQSGIDATSIARRAATRNAGNQQQGGEEPEARPSNSNQADDRNTTAGPSSQPQTSIRGRRPRTRTRSNLRYSGNASDDLDNSEPEQNAEPAAIQVETQADNQTPVKRRKLTKAAEAKLKAKEKKKRRVKDSDDEYIDEDDDAYTAPSRMRGVAGVATGPRPPPGSFETCVKCEKRFTVMVYTMAAIPGPGWLCHPCAKATGNDPFKKPQAAKKNKTDKRTVTSFEERRFPSLVSLCLITKHIDDVEALGDIGSLNVEAISKALSKNRSLTSENAQLFYNTSNTTLALYDATNLSPDAFTTLAYLNPNLTSLRIDFCGQIDDDAISALSTSLPALTSIELLGPFLVRPPAWQKFLAAHSSLERFLITQSPRFDIECLQSLLSSCGPNLRELRLKEIGKLDDEFLRELAQLGQDGNTNRLAYLDISDPGESCKEEAMIELLSSIGNGLAHLNISKHILLTDTFLTEGLLPHTASLDTLILNNLPELTDKGVTELFGTWNNPPLVYLDLSRNHALGDKSLEAILNHSGGRLEELNVNSWKELGEDVLTSLAVKAQELKKVDVGWVREMTDFVVKAWVDGAPEGGASGKEDAMMVDSEVIRRGGCSKLEEVKVWGCNRITLDCPRKKGMSIYGVEAHSVIRTSA</sequence>
<organism evidence="3 4">
    <name type="scientific">Macrolepiota fuliginosa MF-IS2</name>
    <dbReference type="NCBI Taxonomy" id="1400762"/>
    <lineage>
        <taxon>Eukaryota</taxon>
        <taxon>Fungi</taxon>
        <taxon>Dikarya</taxon>
        <taxon>Basidiomycota</taxon>
        <taxon>Agaricomycotina</taxon>
        <taxon>Agaricomycetes</taxon>
        <taxon>Agaricomycetidae</taxon>
        <taxon>Agaricales</taxon>
        <taxon>Agaricineae</taxon>
        <taxon>Agaricaceae</taxon>
        <taxon>Macrolepiota</taxon>
    </lineage>
</organism>
<dbReference type="EMBL" id="MU151212">
    <property type="protein sequence ID" value="KAF9447166.1"/>
    <property type="molecule type" value="Genomic_DNA"/>
</dbReference>
<dbReference type="AlphaFoldDB" id="A0A9P5XD95"/>
<evidence type="ECO:0000256" key="1">
    <source>
        <dbReference type="SAM" id="MobiDB-lite"/>
    </source>
</evidence>
<dbReference type="Pfam" id="PF13516">
    <property type="entry name" value="LRR_6"/>
    <property type="match status" value="2"/>
</dbReference>
<dbReference type="GO" id="GO:0031146">
    <property type="term" value="P:SCF-dependent proteasomal ubiquitin-dependent protein catabolic process"/>
    <property type="evidence" value="ECO:0007669"/>
    <property type="project" value="TreeGrafter"/>
</dbReference>
<dbReference type="Pfam" id="PF23550">
    <property type="entry name" value="zf_Tbcl_Rhp7"/>
    <property type="match status" value="1"/>
</dbReference>
<accession>A0A9P5XD95</accession>
<comment type="caution">
    <text evidence="3">The sequence shown here is derived from an EMBL/GenBank/DDBJ whole genome shotgun (WGS) entry which is preliminary data.</text>
</comment>
<dbReference type="PANTHER" id="PTHR13318">
    <property type="entry name" value="PARTNER OF PAIRED, ISOFORM B-RELATED"/>
    <property type="match status" value="1"/>
</dbReference>
<dbReference type="InterPro" id="IPR032675">
    <property type="entry name" value="LRR_dom_sf"/>
</dbReference>
<feature type="compositionally biased region" description="Polar residues" evidence="1">
    <location>
        <begin position="51"/>
        <end position="74"/>
    </location>
</feature>
<reference evidence="3" key="1">
    <citation type="submission" date="2020-11" db="EMBL/GenBank/DDBJ databases">
        <authorList>
            <consortium name="DOE Joint Genome Institute"/>
            <person name="Ahrendt S."/>
            <person name="Riley R."/>
            <person name="Andreopoulos W."/>
            <person name="Labutti K."/>
            <person name="Pangilinan J."/>
            <person name="Ruiz-Duenas F.J."/>
            <person name="Barrasa J.M."/>
            <person name="Sanchez-Garcia M."/>
            <person name="Camarero S."/>
            <person name="Miyauchi S."/>
            <person name="Serrano A."/>
            <person name="Linde D."/>
            <person name="Babiker R."/>
            <person name="Drula E."/>
            <person name="Ayuso-Fernandez I."/>
            <person name="Pacheco R."/>
            <person name="Padilla G."/>
            <person name="Ferreira P."/>
            <person name="Barriuso J."/>
            <person name="Kellner H."/>
            <person name="Castanera R."/>
            <person name="Alfaro M."/>
            <person name="Ramirez L."/>
            <person name="Pisabarro A.G."/>
            <person name="Kuo A."/>
            <person name="Tritt A."/>
            <person name="Lipzen A."/>
            <person name="He G."/>
            <person name="Yan M."/>
            <person name="Ng V."/>
            <person name="Cullen D."/>
            <person name="Martin F."/>
            <person name="Rosso M.-N."/>
            <person name="Henrissat B."/>
            <person name="Hibbett D."/>
            <person name="Martinez A.T."/>
            <person name="Grigoriev I.V."/>
        </authorList>
    </citation>
    <scope>NUCLEOTIDE SEQUENCE</scope>
    <source>
        <strain evidence="3">MF-IS2</strain>
    </source>
</reference>
<dbReference type="SUPFAM" id="SSF52047">
    <property type="entry name" value="RNI-like"/>
    <property type="match status" value="1"/>
</dbReference>
<dbReference type="InterPro" id="IPR006553">
    <property type="entry name" value="Leu-rich_rpt_Cys-con_subtyp"/>
</dbReference>
<name>A0A9P5XD95_9AGAR</name>
<feature type="compositionally biased region" description="Acidic residues" evidence="1">
    <location>
        <begin position="149"/>
        <end position="160"/>
    </location>
</feature>
<dbReference type="Gene3D" id="3.80.10.10">
    <property type="entry name" value="Ribonuclease Inhibitor"/>
    <property type="match status" value="2"/>
</dbReference>
<evidence type="ECO:0000313" key="4">
    <source>
        <dbReference type="Proteomes" id="UP000807342"/>
    </source>
</evidence>
<gene>
    <name evidence="3" type="ORF">P691DRAFT_823021</name>
</gene>
<feature type="compositionally biased region" description="Basic residues" evidence="1">
    <location>
        <begin position="75"/>
        <end position="85"/>
    </location>
</feature>
<dbReference type="Proteomes" id="UP000807342">
    <property type="component" value="Unassembled WGS sequence"/>
</dbReference>
<evidence type="ECO:0000313" key="3">
    <source>
        <dbReference type="EMBL" id="KAF9447166.1"/>
    </source>
</evidence>
<evidence type="ECO:0000259" key="2">
    <source>
        <dbReference type="Pfam" id="PF23550"/>
    </source>
</evidence>
<proteinExistence type="predicted"/>